<protein>
    <recommendedName>
        <fullName evidence="2">Response regulatory domain-containing protein</fullName>
    </recommendedName>
</protein>
<evidence type="ECO:0000313" key="4">
    <source>
        <dbReference type="Proteomes" id="UP000184533"/>
    </source>
</evidence>
<dbReference type="OrthoDB" id="7960398at2"/>
<evidence type="ECO:0000256" key="1">
    <source>
        <dbReference type="PROSITE-ProRule" id="PRU00169"/>
    </source>
</evidence>
<keyword evidence="1" id="KW-0597">Phosphoprotein</keyword>
<feature type="modified residue" description="4-aspartylphosphate" evidence="1">
    <location>
        <position position="67"/>
    </location>
</feature>
<proteinExistence type="predicted"/>
<organism evidence="3 4">
    <name type="scientific">Devosia limi DSM 17137</name>
    <dbReference type="NCBI Taxonomy" id="1121477"/>
    <lineage>
        <taxon>Bacteria</taxon>
        <taxon>Pseudomonadati</taxon>
        <taxon>Pseudomonadota</taxon>
        <taxon>Alphaproteobacteria</taxon>
        <taxon>Hyphomicrobiales</taxon>
        <taxon>Devosiaceae</taxon>
        <taxon>Devosia</taxon>
    </lineage>
</organism>
<gene>
    <name evidence="3" type="ORF">SAMN02745223_03295</name>
</gene>
<evidence type="ECO:0000313" key="3">
    <source>
        <dbReference type="EMBL" id="SHF67855.1"/>
    </source>
</evidence>
<dbReference type="Gene3D" id="3.40.50.2300">
    <property type="match status" value="1"/>
</dbReference>
<dbReference type="GO" id="GO:0000160">
    <property type="term" value="P:phosphorelay signal transduction system"/>
    <property type="evidence" value="ECO:0007669"/>
    <property type="project" value="InterPro"/>
</dbReference>
<evidence type="ECO:0000259" key="2">
    <source>
        <dbReference type="PROSITE" id="PS50110"/>
    </source>
</evidence>
<name>A0A1M5DLS9_9HYPH</name>
<dbReference type="AlphaFoldDB" id="A0A1M5DLS9"/>
<dbReference type="InterPro" id="IPR001789">
    <property type="entry name" value="Sig_transdc_resp-reg_receiver"/>
</dbReference>
<dbReference type="PROSITE" id="PS50110">
    <property type="entry name" value="RESPONSE_REGULATORY"/>
    <property type="match status" value="1"/>
</dbReference>
<dbReference type="EMBL" id="FQVC01000011">
    <property type="protein sequence ID" value="SHF67855.1"/>
    <property type="molecule type" value="Genomic_DNA"/>
</dbReference>
<sequence>MNTVVDNAPYMALVDNDPHSARLLTRMLLAHGSPAIECFGDAADGRARLEAVLADPEGNWPSLLIVDLKAHSGANVEFVRSIHALMRQKGVPVVVMAHTLDQASRETLHEAGAAAVFFRQAELDAYRREAAGIVSFWARNQRLDAVGM</sequence>
<reference evidence="3 4" key="1">
    <citation type="submission" date="2016-11" db="EMBL/GenBank/DDBJ databases">
        <authorList>
            <person name="Jaros S."/>
            <person name="Januszkiewicz K."/>
            <person name="Wedrychowicz H."/>
        </authorList>
    </citation>
    <scope>NUCLEOTIDE SEQUENCE [LARGE SCALE GENOMIC DNA]</scope>
    <source>
        <strain evidence="3 4">DSM 17137</strain>
    </source>
</reference>
<accession>A0A1M5DLS9</accession>
<dbReference type="RefSeq" id="WP_143154555.1">
    <property type="nucleotide sequence ID" value="NZ_FQVC01000011.1"/>
</dbReference>
<feature type="domain" description="Response regulatory" evidence="2">
    <location>
        <begin position="10"/>
        <end position="134"/>
    </location>
</feature>
<dbReference type="InterPro" id="IPR011006">
    <property type="entry name" value="CheY-like_superfamily"/>
</dbReference>
<dbReference type="SUPFAM" id="SSF52172">
    <property type="entry name" value="CheY-like"/>
    <property type="match status" value="1"/>
</dbReference>
<dbReference type="Proteomes" id="UP000184533">
    <property type="component" value="Unassembled WGS sequence"/>
</dbReference>